<name>A0AAD7N2R1_9AGAR</name>
<dbReference type="AlphaFoldDB" id="A0AAD7N2R1"/>
<accession>A0AAD7N2R1</accession>
<protein>
    <submittedName>
        <fullName evidence="1">Uncharacterized protein</fullName>
    </submittedName>
</protein>
<evidence type="ECO:0000313" key="1">
    <source>
        <dbReference type="EMBL" id="KAJ7742964.1"/>
    </source>
</evidence>
<dbReference type="Proteomes" id="UP001215280">
    <property type="component" value="Unassembled WGS sequence"/>
</dbReference>
<reference evidence="1" key="1">
    <citation type="submission" date="2023-03" db="EMBL/GenBank/DDBJ databases">
        <title>Massive genome expansion in bonnet fungi (Mycena s.s.) driven by repeated elements and novel gene families across ecological guilds.</title>
        <authorList>
            <consortium name="Lawrence Berkeley National Laboratory"/>
            <person name="Harder C.B."/>
            <person name="Miyauchi S."/>
            <person name="Viragh M."/>
            <person name="Kuo A."/>
            <person name="Thoen E."/>
            <person name="Andreopoulos B."/>
            <person name="Lu D."/>
            <person name="Skrede I."/>
            <person name="Drula E."/>
            <person name="Henrissat B."/>
            <person name="Morin E."/>
            <person name="Kohler A."/>
            <person name="Barry K."/>
            <person name="LaButti K."/>
            <person name="Morin E."/>
            <person name="Salamov A."/>
            <person name="Lipzen A."/>
            <person name="Mereny Z."/>
            <person name="Hegedus B."/>
            <person name="Baldrian P."/>
            <person name="Stursova M."/>
            <person name="Weitz H."/>
            <person name="Taylor A."/>
            <person name="Grigoriev I.V."/>
            <person name="Nagy L.G."/>
            <person name="Martin F."/>
            <person name="Kauserud H."/>
        </authorList>
    </citation>
    <scope>NUCLEOTIDE SEQUENCE</scope>
    <source>
        <strain evidence="1">CBHHK188m</strain>
    </source>
</reference>
<keyword evidence="2" id="KW-1185">Reference proteome</keyword>
<gene>
    <name evidence="1" type="ORF">DFH07DRAFT_964354</name>
</gene>
<dbReference type="EMBL" id="JARJLG010000115">
    <property type="protein sequence ID" value="KAJ7742964.1"/>
    <property type="molecule type" value="Genomic_DNA"/>
</dbReference>
<evidence type="ECO:0000313" key="2">
    <source>
        <dbReference type="Proteomes" id="UP001215280"/>
    </source>
</evidence>
<organism evidence="1 2">
    <name type="scientific">Mycena maculata</name>
    <dbReference type="NCBI Taxonomy" id="230809"/>
    <lineage>
        <taxon>Eukaryota</taxon>
        <taxon>Fungi</taxon>
        <taxon>Dikarya</taxon>
        <taxon>Basidiomycota</taxon>
        <taxon>Agaricomycotina</taxon>
        <taxon>Agaricomycetes</taxon>
        <taxon>Agaricomycetidae</taxon>
        <taxon>Agaricales</taxon>
        <taxon>Marasmiineae</taxon>
        <taxon>Mycenaceae</taxon>
        <taxon>Mycena</taxon>
    </lineage>
</organism>
<comment type="caution">
    <text evidence="1">The sequence shown here is derived from an EMBL/GenBank/DDBJ whole genome shotgun (WGS) entry which is preliminary data.</text>
</comment>
<sequence length="182" mass="19435">MAVQSSVTEVSSVVKSEKAVKHKFITAIPHGQEIERLAGVIGMVFHKSELKTQIRADAITFGTKSQSPQSTQSSQAVQPRFLTGGSRSFASTSAASSGAADALNADDEVPVYDGRTTNFDLDTDIDDLDNVLPRYDDNNGEPPNGACVLIAYTVSQFLDKVKADAVGFNLQWVVVVGEPEAD</sequence>
<proteinExistence type="predicted"/>